<sequence length="61" mass="6761">MTEKKKRGLLSWLGFGDEDQAKQPVEEKQQNQVEEAGEDAQAVEQTPQDSDTKLAEAEAEA</sequence>
<comment type="caution">
    <text evidence="2">The sequence shown here is derived from an EMBL/GenBank/DDBJ whole genome shotgun (WGS) entry which is preliminary data.</text>
</comment>
<feature type="compositionally biased region" description="Basic and acidic residues" evidence="1">
    <location>
        <begin position="50"/>
        <end position="61"/>
    </location>
</feature>
<evidence type="ECO:0000256" key="1">
    <source>
        <dbReference type="SAM" id="MobiDB-lite"/>
    </source>
</evidence>
<dbReference type="Proteomes" id="UP000037530">
    <property type="component" value="Unassembled WGS sequence"/>
</dbReference>
<dbReference type="STRING" id="171383.AKJ31_20705"/>
<accession>A0A0M0HVU5</accession>
<keyword evidence="3" id="KW-1185">Reference proteome</keyword>
<organism evidence="2 3">
    <name type="scientific">Vibrio hepatarius</name>
    <dbReference type="NCBI Taxonomy" id="171383"/>
    <lineage>
        <taxon>Bacteria</taxon>
        <taxon>Pseudomonadati</taxon>
        <taxon>Pseudomonadota</taxon>
        <taxon>Gammaproteobacteria</taxon>
        <taxon>Vibrionales</taxon>
        <taxon>Vibrionaceae</taxon>
        <taxon>Vibrio</taxon>
        <taxon>Vibrio oreintalis group</taxon>
    </lineage>
</organism>
<feature type="region of interest" description="Disordered" evidence="1">
    <location>
        <begin position="1"/>
        <end position="61"/>
    </location>
</feature>
<gene>
    <name evidence="2" type="ORF">AKJ31_20705</name>
</gene>
<reference evidence="3" key="1">
    <citation type="submission" date="2015-08" db="EMBL/GenBank/DDBJ databases">
        <title>Vibrio galatheae sp. nov., a novel member of the Vibrionaceae family isolated from the Solomon Islands.</title>
        <authorList>
            <person name="Giubergia S."/>
            <person name="Machado H."/>
            <person name="Mateiu R.V."/>
            <person name="Gram L."/>
        </authorList>
    </citation>
    <scope>NUCLEOTIDE SEQUENCE [LARGE SCALE GENOMIC DNA]</scope>
    <source>
        <strain evidence="3">DSM 19134</strain>
    </source>
</reference>
<evidence type="ECO:0000313" key="3">
    <source>
        <dbReference type="Proteomes" id="UP000037530"/>
    </source>
</evidence>
<proteinExistence type="predicted"/>
<dbReference type="AlphaFoldDB" id="A0A0M0HVU5"/>
<evidence type="ECO:0000313" key="2">
    <source>
        <dbReference type="EMBL" id="KOO05753.1"/>
    </source>
</evidence>
<protein>
    <recommendedName>
        <fullName evidence="4">Signal recognition particle-docking protein FtsY</fullName>
    </recommendedName>
</protein>
<feature type="compositionally biased region" description="Basic and acidic residues" evidence="1">
    <location>
        <begin position="19"/>
        <end position="29"/>
    </location>
</feature>
<name>A0A0M0HVU5_9VIBR</name>
<feature type="non-terminal residue" evidence="2">
    <location>
        <position position="61"/>
    </location>
</feature>
<evidence type="ECO:0008006" key="4">
    <source>
        <dbReference type="Google" id="ProtNLM"/>
    </source>
</evidence>
<dbReference type="EMBL" id="LHPI01000031">
    <property type="protein sequence ID" value="KOO05753.1"/>
    <property type="molecule type" value="Genomic_DNA"/>
</dbReference>